<dbReference type="PROSITE" id="PS01229">
    <property type="entry name" value="COF_2"/>
    <property type="match status" value="1"/>
</dbReference>
<accession>A0AAJ1V2P2</accession>
<dbReference type="EC" id="3.1.3.-" evidence="1"/>
<dbReference type="Gene3D" id="3.30.1240.10">
    <property type="match status" value="1"/>
</dbReference>
<proteinExistence type="predicted"/>
<comment type="caution">
    <text evidence="1">The sequence shown here is derived from an EMBL/GenBank/DDBJ whole genome shotgun (WGS) entry which is preliminary data.</text>
</comment>
<dbReference type="InterPro" id="IPR023214">
    <property type="entry name" value="HAD_sf"/>
</dbReference>
<dbReference type="PANTHER" id="PTHR10000:SF8">
    <property type="entry name" value="HAD SUPERFAMILY HYDROLASE-LIKE, TYPE 3"/>
    <property type="match status" value="1"/>
</dbReference>
<dbReference type="GO" id="GO:0005829">
    <property type="term" value="C:cytosol"/>
    <property type="evidence" value="ECO:0007669"/>
    <property type="project" value="TreeGrafter"/>
</dbReference>
<dbReference type="RefSeq" id="WP_285065249.1">
    <property type="nucleotide sequence ID" value="NZ_JASOOE010000002.1"/>
</dbReference>
<dbReference type="PANTHER" id="PTHR10000">
    <property type="entry name" value="PHOSPHOSERINE PHOSPHATASE"/>
    <property type="match status" value="1"/>
</dbReference>
<sequence length="283" mass="32626">MAPLKLIAIDLDETLLRRDKTYEVARFNQVLKELRSQSVIVAIVTGNSYDKVKDYFDASIRPFLYFACDNGNYLVQNEVTLKKIGIPYERFIEIIDFIDEFKGYYPALCLGDATYERESKGVGHEILSQFNPRVQRVDSFRDLPEDSLVTKIAILSQDDLDRNKALVRIINERYDDVTAVTSAENWVDIYNCQGGKGSAIRFLKDRYQLKAEDCLAMGDSLNDESMMKEVHYSVAMENADKDLTMQCRYQIGNNNDQAVVQLMEDYQQTGSLDFMQKYRTIKI</sequence>
<dbReference type="NCBIfam" id="TIGR01484">
    <property type="entry name" value="HAD-SF-IIB"/>
    <property type="match status" value="1"/>
</dbReference>
<dbReference type="AlphaFoldDB" id="A0AAJ1V2P2"/>
<gene>
    <name evidence="1" type="ORF">QP433_01100</name>
</gene>
<name>A0AAJ1V2P2_9LACT</name>
<reference evidence="1" key="1">
    <citation type="submission" date="2023-05" db="EMBL/GenBank/DDBJ databases">
        <title>Cataloging the Phylogenetic Diversity of Human Bladder Bacteria.</title>
        <authorList>
            <person name="Du J."/>
        </authorList>
    </citation>
    <scope>NUCLEOTIDE SEQUENCE</scope>
    <source>
        <strain evidence="1">UMB1231</strain>
    </source>
</reference>
<protein>
    <submittedName>
        <fullName evidence="1">HAD family hydrolase</fullName>
        <ecNumber evidence="1">3.1.3.-</ecNumber>
    </submittedName>
</protein>
<organism evidence="1 2">
    <name type="scientific">Facklamia hominis</name>
    <dbReference type="NCBI Taxonomy" id="178214"/>
    <lineage>
        <taxon>Bacteria</taxon>
        <taxon>Bacillati</taxon>
        <taxon>Bacillota</taxon>
        <taxon>Bacilli</taxon>
        <taxon>Lactobacillales</taxon>
        <taxon>Aerococcaceae</taxon>
        <taxon>Facklamia</taxon>
    </lineage>
</organism>
<dbReference type="InterPro" id="IPR036412">
    <property type="entry name" value="HAD-like_sf"/>
</dbReference>
<dbReference type="Proteomes" id="UP001229251">
    <property type="component" value="Unassembled WGS sequence"/>
</dbReference>
<dbReference type="SUPFAM" id="SSF56784">
    <property type="entry name" value="HAD-like"/>
    <property type="match status" value="1"/>
</dbReference>
<dbReference type="SFLD" id="SFLDS00003">
    <property type="entry name" value="Haloacid_Dehalogenase"/>
    <property type="match status" value="1"/>
</dbReference>
<dbReference type="EMBL" id="JASOOE010000002">
    <property type="protein sequence ID" value="MDK7186576.1"/>
    <property type="molecule type" value="Genomic_DNA"/>
</dbReference>
<dbReference type="InterPro" id="IPR006379">
    <property type="entry name" value="HAD-SF_hydro_IIB"/>
</dbReference>
<dbReference type="GO" id="GO:0000287">
    <property type="term" value="F:magnesium ion binding"/>
    <property type="evidence" value="ECO:0007669"/>
    <property type="project" value="TreeGrafter"/>
</dbReference>
<dbReference type="Pfam" id="PF08282">
    <property type="entry name" value="Hydrolase_3"/>
    <property type="match status" value="1"/>
</dbReference>
<keyword evidence="1" id="KW-0378">Hydrolase</keyword>
<dbReference type="GO" id="GO:0016791">
    <property type="term" value="F:phosphatase activity"/>
    <property type="evidence" value="ECO:0007669"/>
    <property type="project" value="TreeGrafter"/>
</dbReference>
<dbReference type="SFLD" id="SFLDG01140">
    <property type="entry name" value="C2.B:_Phosphomannomutase_and_P"/>
    <property type="match status" value="1"/>
</dbReference>
<evidence type="ECO:0000313" key="1">
    <source>
        <dbReference type="EMBL" id="MDK7186576.1"/>
    </source>
</evidence>
<dbReference type="Gene3D" id="3.40.50.1000">
    <property type="entry name" value="HAD superfamily/HAD-like"/>
    <property type="match status" value="1"/>
</dbReference>
<evidence type="ECO:0000313" key="2">
    <source>
        <dbReference type="Proteomes" id="UP001229251"/>
    </source>
</evidence>